<feature type="domain" description="Nucleoside phosphorylase" evidence="2">
    <location>
        <begin position="50"/>
        <end position="346"/>
    </location>
</feature>
<proteinExistence type="predicted"/>
<name>A0A371FU77_MUCPR</name>
<keyword evidence="1" id="KW-0732">Signal</keyword>
<reference evidence="3" key="1">
    <citation type="submission" date="2018-05" db="EMBL/GenBank/DDBJ databases">
        <title>Draft genome of Mucuna pruriens seed.</title>
        <authorList>
            <person name="Nnadi N.E."/>
            <person name="Vos R."/>
            <person name="Hasami M.H."/>
            <person name="Devisetty U.K."/>
            <person name="Aguiy J.C."/>
        </authorList>
    </citation>
    <scope>NUCLEOTIDE SEQUENCE [LARGE SCALE GENOMIC DNA]</scope>
    <source>
        <strain evidence="3">JCA_2017</strain>
    </source>
</reference>
<dbReference type="Gene3D" id="3.40.50.1580">
    <property type="entry name" value="Nucleoside phosphorylase domain"/>
    <property type="match status" value="1"/>
</dbReference>
<evidence type="ECO:0000313" key="3">
    <source>
        <dbReference type="EMBL" id="RDX81720.1"/>
    </source>
</evidence>
<evidence type="ECO:0000313" key="4">
    <source>
        <dbReference type="Proteomes" id="UP000257109"/>
    </source>
</evidence>
<evidence type="ECO:0000259" key="2">
    <source>
        <dbReference type="Pfam" id="PF01048"/>
    </source>
</evidence>
<dbReference type="CDD" id="cd09008">
    <property type="entry name" value="MTAN"/>
    <property type="match status" value="1"/>
</dbReference>
<dbReference type="Proteomes" id="UP000257109">
    <property type="component" value="Unassembled WGS sequence"/>
</dbReference>
<evidence type="ECO:0000256" key="1">
    <source>
        <dbReference type="SAM" id="SignalP"/>
    </source>
</evidence>
<keyword evidence="4" id="KW-1185">Reference proteome</keyword>
<dbReference type="InterPro" id="IPR000845">
    <property type="entry name" value="Nucleoside_phosphorylase_d"/>
</dbReference>
<organism evidence="3 4">
    <name type="scientific">Mucuna pruriens</name>
    <name type="common">Velvet bean</name>
    <name type="synonym">Dolichos pruriens</name>
    <dbReference type="NCBI Taxonomy" id="157652"/>
    <lineage>
        <taxon>Eukaryota</taxon>
        <taxon>Viridiplantae</taxon>
        <taxon>Streptophyta</taxon>
        <taxon>Embryophyta</taxon>
        <taxon>Tracheophyta</taxon>
        <taxon>Spermatophyta</taxon>
        <taxon>Magnoliopsida</taxon>
        <taxon>eudicotyledons</taxon>
        <taxon>Gunneridae</taxon>
        <taxon>Pentapetalae</taxon>
        <taxon>rosids</taxon>
        <taxon>fabids</taxon>
        <taxon>Fabales</taxon>
        <taxon>Fabaceae</taxon>
        <taxon>Papilionoideae</taxon>
        <taxon>50 kb inversion clade</taxon>
        <taxon>NPAAA clade</taxon>
        <taxon>indigoferoid/millettioid clade</taxon>
        <taxon>Phaseoleae</taxon>
        <taxon>Mucuna</taxon>
    </lineage>
</organism>
<dbReference type="GO" id="GO:0003824">
    <property type="term" value="F:catalytic activity"/>
    <property type="evidence" value="ECO:0007669"/>
    <property type="project" value="InterPro"/>
</dbReference>
<dbReference type="InterPro" id="IPR035994">
    <property type="entry name" value="Nucleoside_phosphorylase_sf"/>
</dbReference>
<sequence>MAAAAAARRVLCMFLAAFMLVNAHHAFVSCALTSELQSKIAKANEEGPYLGLIIPNSFELDPLLQNPGYTASDTIIDFAGRRFRFGAIGDKPVILVMTGLSVINAAITTQLLLSFFSIEGVVHYGIAGNANPSLHIGDVAIPQYWSHLALWSWQRYGLGPEDTLPLEDNGDYTREIGYIKFADFTSNLSAGSTFDNKLNNLWYQPEEIFPVDGIPEQRQHAFWVPVDSKYYHIAKNLEDLELEACINSSTCLSTTPKVELVKRGISQSIYLDNAAYRSFIYNKFEVSPVDMESASVALICLQQRVPFIAIRALSDLAGGGSAESNEADTFLSIAATNSVTVVIEFVKLLSRHSKWWSM</sequence>
<dbReference type="AlphaFoldDB" id="A0A371FU77"/>
<dbReference type="OrthoDB" id="1891335at2759"/>
<protein>
    <submittedName>
        <fullName evidence="3">Bark storage protein A</fullName>
    </submittedName>
</protein>
<comment type="caution">
    <text evidence="3">The sequence shown here is derived from an EMBL/GenBank/DDBJ whole genome shotgun (WGS) entry which is preliminary data.</text>
</comment>
<accession>A0A371FU77</accession>
<feature type="chain" id="PRO_5016884643" evidence="1">
    <location>
        <begin position="24"/>
        <end position="358"/>
    </location>
</feature>
<dbReference type="GO" id="GO:0009116">
    <property type="term" value="P:nucleoside metabolic process"/>
    <property type="evidence" value="ECO:0007669"/>
    <property type="project" value="InterPro"/>
</dbReference>
<dbReference type="SUPFAM" id="SSF53167">
    <property type="entry name" value="Purine and uridine phosphorylases"/>
    <property type="match status" value="1"/>
</dbReference>
<dbReference type="EMBL" id="QJKJ01007847">
    <property type="protein sequence ID" value="RDX81720.1"/>
    <property type="molecule type" value="Genomic_DNA"/>
</dbReference>
<gene>
    <name evidence="3" type="primary">BSPA</name>
    <name evidence="3" type="ORF">CR513_37559</name>
</gene>
<dbReference type="Pfam" id="PF01048">
    <property type="entry name" value="PNP_UDP_1"/>
    <property type="match status" value="1"/>
</dbReference>
<dbReference type="PANTHER" id="PTHR21234">
    <property type="entry name" value="PURINE NUCLEOSIDE PHOSPHORYLASE"/>
    <property type="match status" value="1"/>
</dbReference>
<dbReference type="PANTHER" id="PTHR21234:SF19">
    <property type="entry name" value="BARK STORAGE PROTEIN B-LIKE"/>
    <property type="match status" value="1"/>
</dbReference>
<feature type="signal peptide" evidence="1">
    <location>
        <begin position="1"/>
        <end position="23"/>
    </location>
</feature>
<dbReference type="STRING" id="157652.A0A371FU77"/>